<dbReference type="EMBL" id="EU882844">
    <property type="protein sequence ID" value="ASN76801.1"/>
    <property type="molecule type" value="Genomic_DNA"/>
</dbReference>
<dbReference type="Pfam" id="PF26390">
    <property type="entry name" value="MamS_MamX"/>
    <property type="match status" value="1"/>
</dbReference>
<dbReference type="AlphaFoldDB" id="A0A221SKX5"/>
<dbReference type="NCBIfam" id="NF040991">
    <property type="entry name" value="MamS"/>
    <property type="match status" value="1"/>
</dbReference>
<feature type="domain" description="Magnetosome protein MamS/MamX" evidence="1">
    <location>
        <begin position="83"/>
        <end position="168"/>
    </location>
</feature>
<reference evidence="2" key="1">
    <citation type="submission" date="2008-07" db="EMBL/GenBank/DDBJ databases">
        <title>Analysis of genes from marine vibrio MV-1 putatively involved in magnetosome formation.</title>
        <authorList>
            <person name="Trubitsyn D."/>
            <person name="French C."/>
            <person name="Staniland S."/>
            <person name="Ward B."/>
        </authorList>
    </citation>
    <scope>NUCLEOTIDE SEQUENCE</scope>
    <source>
        <strain evidence="2">MV-1</strain>
    </source>
</reference>
<proteinExistence type="predicted"/>
<name>A0A221SKX5_9VIBR</name>
<sequence>MNSGFRPENWIVAGGIVFALGVVAASSLPDTFWSDNNTSPISAQVTNLGELLAPTPDPNATDMAATPQEANVTGLIPFTKASTTRFRGKVVRVMSLGNDTGWGQMHVWISDGAGQAQEISIAPDWYLMHMGCTVTEQAQVQGSAFSFGKPQTIPELYAKSITVDGKTCRLRNDEGFALWSNRLR</sequence>
<organism evidence="2">
    <name type="scientific">Vibrio sp. MV-1</name>
    <dbReference type="NCBI Taxonomy" id="632142"/>
    <lineage>
        <taxon>Bacteria</taxon>
        <taxon>Pseudomonadati</taxon>
        <taxon>Pseudomonadota</taxon>
        <taxon>Gammaproteobacteria</taxon>
        <taxon>Vibrionales</taxon>
        <taxon>Vibrionaceae</taxon>
        <taxon>Vibrio</taxon>
    </lineage>
</organism>
<evidence type="ECO:0000259" key="1">
    <source>
        <dbReference type="Pfam" id="PF26390"/>
    </source>
</evidence>
<evidence type="ECO:0000313" key="2">
    <source>
        <dbReference type="EMBL" id="ASN76801.1"/>
    </source>
</evidence>
<accession>A0A221SKX5</accession>
<dbReference type="InterPro" id="IPR058837">
    <property type="entry name" value="MamS_MamX_dom"/>
</dbReference>
<gene>
    <name evidence="2" type="primary">mamS</name>
</gene>
<protein>
    <submittedName>
        <fullName evidence="2">MamS</fullName>
    </submittedName>
</protein>